<dbReference type="EMBL" id="JAGINU010000001">
    <property type="protein sequence ID" value="MBP2370215.1"/>
    <property type="molecule type" value="Genomic_DNA"/>
</dbReference>
<sequence length="141" mass="14357">MSALFDPGREGFLDGSIQWNATPTHKISLLRGYTFSAAHKFVSEVTGAGGSLVATQTLSGKLAASGVADASDVTFPTVAAGDPITALIIYQASATSGGADLAASSQRLIAFIDDAANLPITPNGGNIDVVFDSGPNKIFKL</sequence>
<reference evidence="1 2" key="1">
    <citation type="submission" date="2021-03" db="EMBL/GenBank/DDBJ databases">
        <title>Sequencing the genomes of 1000 actinobacteria strains.</title>
        <authorList>
            <person name="Klenk H.-P."/>
        </authorList>
    </citation>
    <scope>NUCLEOTIDE SEQUENCE [LARGE SCALE GENOMIC DNA]</scope>
    <source>
        <strain evidence="1 2">DSM 45256</strain>
    </source>
</reference>
<evidence type="ECO:0000313" key="1">
    <source>
        <dbReference type="EMBL" id="MBP2370215.1"/>
    </source>
</evidence>
<organism evidence="1 2">
    <name type="scientific">Pseudonocardia parietis</name>
    <dbReference type="NCBI Taxonomy" id="570936"/>
    <lineage>
        <taxon>Bacteria</taxon>
        <taxon>Bacillati</taxon>
        <taxon>Actinomycetota</taxon>
        <taxon>Actinomycetes</taxon>
        <taxon>Pseudonocardiales</taxon>
        <taxon>Pseudonocardiaceae</taxon>
        <taxon>Pseudonocardia</taxon>
    </lineage>
</organism>
<protein>
    <submittedName>
        <fullName evidence="1">Uncharacterized protein</fullName>
    </submittedName>
</protein>
<proteinExistence type="predicted"/>
<accession>A0ABS4W1Y8</accession>
<comment type="caution">
    <text evidence="1">The sequence shown here is derived from an EMBL/GenBank/DDBJ whole genome shotgun (WGS) entry which is preliminary data.</text>
</comment>
<evidence type="ECO:0000313" key="2">
    <source>
        <dbReference type="Proteomes" id="UP001519295"/>
    </source>
</evidence>
<name>A0ABS4W1Y8_9PSEU</name>
<gene>
    <name evidence="1" type="ORF">JOF36_005911</name>
</gene>
<dbReference type="RefSeq" id="WP_210033283.1">
    <property type="nucleotide sequence ID" value="NZ_JAGINU010000001.1"/>
</dbReference>
<keyword evidence="2" id="KW-1185">Reference proteome</keyword>
<dbReference type="Proteomes" id="UP001519295">
    <property type="component" value="Unassembled WGS sequence"/>
</dbReference>